<proteinExistence type="inferred from homology"/>
<evidence type="ECO:0000313" key="5">
    <source>
        <dbReference type="EMBL" id="RSH80522.1"/>
    </source>
</evidence>
<gene>
    <name evidence="5" type="ORF">EHS24_009102</name>
</gene>
<comment type="similarity">
    <text evidence="1">Belongs to the RMD1/sif2 family.</text>
</comment>
<dbReference type="GO" id="GO:0005739">
    <property type="term" value="C:mitochondrion"/>
    <property type="evidence" value="ECO:0007669"/>
    <property type="project" value="UniProtKB-ARBA"/>
</dbReference>
<keyword evidence="3" id="KW-0812">Transmembrane</keyword>
<evidence type="ECO:0000313" key="6">
    <source>
        <dbReference type="Proteomes" id="UP000279236"/>
    </source>
</evidence>
<dbReference type="InterPro" id="IPR003734">
    <property type="entry name" value="DUF155"/>
</dbReference>
<dbReference type="PANTHER" id="PTHR16255">
    <property type="entry name" value="REQUIRED FOR MEIOTIC NUCLEAR DIVISION PROTEIN 1 HOMOLOG"/>
    <property type="match status" value="1"/>
</dbReference>
<dbReference type="OrthoDB" id="18302at2759"/>
<reference evidence="5 6" key="1">
    <citation type="submission" date="2018-11" db="EMBL/GenBank/DDBJ databases">
        <title>Genome sequence of Apiotrichum porosum DSM 27194.</title>
        <authorList>
            <person name="Aliyu H."/>
            <person name="Gorte O."/>
            <person name="Ochsenreither K."/>
        </authorList>
    </citation>
    <scope>NUCLEOTIDE SEQUENCE [LARGE SCALE GENOMIC DNA]</scope>
    <source>
        <strain evidence="5 6">DSM 27194</strain>
    </source>
</reference>
<evidence type="ECO:0000256" key="2">
    <source>
        <dbReference type="SAM" id="MobiDB-lite"/>
    </source>
</evidence>
<evidence type="ECO:0000256" key="1">
    <source>
        <dbReference type="ARBA" id="ARBA00008306"/>
    </source>
</evidence>
<keyword evidence="6" id="KW-1185">Reference proteome</keyword>
<dbReference type="InterPro" id="IPR051624">
    <property type="entry name" value="RMD1/Sad1-interacting"/>
</dbReference>
<feature type="region of interest" description="Disordered" evidence="2">
    <location>
        <begin position="1"/>
        <end position="179"/>
    </location>
</feature>
<accession>A0A427XP18</accession>
<dbReference type="PANTHER" id="PTHR16255:SF4">
    <property type="entry name" value="SPORULATION PROTEIN RMD8"/>
    <property type="match status" value="1"/>
</dbReference>
<feature type="domain" description="DUF155" evidence="4">
    <location>
        <begin position="418"/>
        <end position="591"/>
    </location>
</feature>
<evidence type="ECO:0000256" key="3">
    <source>
        <dbReference type="SAM" id="Phobius"/>
    </source>
</evidence>
<dbReference type="Pfam" id="PF02582">
    <property type="entry name" value="DUF155"/>
    <property type="match status" value="1"/>
</dbReference>
<feature type="transmembrane region" description="Helical" evidence="3">
    <location>
        <begin position="616"/>
        <end position="641"/>
    </location>
</feature>
<feature type="compositionally biased region" description="Basic and acidic residues" evidence="2">
    <location>
        <begin position="160"/>
        <end position="177"/>
    </location>
</feature>
<evidence type="ECO:0000259" key="4">
    <source>
        <dbReference type="Pfam" id="PF02582"/>
    </source>
</evidence>
<dbReference type="EMBL" id="RSCE01000008">
    <property type="protein sequence ID" value="RSH80522.1"/>
    <property type="molecule type" value="Genomic_DNA"/>
</dbReference>
<dbReference type="RefSeq" id="XP_028475469.1">
    <property type="nucleotide sequence ID" value="XM_028624397.1"/>
</dbReference>
<comment type="caution">
    <text evidence="5">The sequence shown here is derived from an EMBL/GenBank/DDBJ whole genome shotgun (WGS) entry which is preliminary data.</text>
</comment>
<name>A0A427XP18_9TREE</name>
<feature type="compositionally biased region" description="Polar residues" evidence="2">
    <location>
        <begin position="89"/>
        <end position="102"/>
    </location>
</feature>
<dbReference type="AlphaFoldDB" id="A0A427XP18"/>
<dbReference type="Proteomes" id="UP000279236">
    <property type="component" value="Unassembled WGS sequence"/>
</dbReference>
<protein>
    <recommendedName>
        <fullName evidence="4">DUF155 domain-containing protein</fullName>
    </recommendedName>
</protein>
<keyword evidence="3" id="KW-1133">Transmembrane helix</keyword>
<feature type="compositionally biased region" description="Polar residues" evidence="2">
    <location>
        <begin position="1"/>
        <end position="17"/>
    </location>
</feature>
<feature type="region of interest" description="Disordered" evidence="2">
    <location>
        <begin position="380"/>
        <end position="410"/>
    </location>
</feature>
<feature type="compositionally biased region" description="Polar residues" evidence="2">
    <location>
        <begin position="51"/>
        <end position="64"/>
    </location>
</feature>
<dbReference type="GeneID" id="39593645"/>
<feature type="compositionally biased region" description="Low complexity" evidence="2">
    <location>
        <begin position="129"/>
        <end position="155"/>
    </location>
</feature>
<keyword evidence="3" id="KW-0472">Membrane</keyword>
<organism evidence="5 6">
    <name type="scientific">Apiotrichum porosum</name>
    <dbReference type="NCBI Taxonomy" id="105984"/>
    <lineage>
        <taxon>Eukaryota</taxon>
        <taxon>Fungi</taxon>
        <taxon>Dikarya</taxon>
        <taxon>Basidiomycota</taxon>
        <taxon>Agaricomycotina</taxon>
        <taxon>Tremellomycetes</taxon>
        <taxon>Trichosporonales</taxon>
        <taxon>Trichosporonaceae</taxon>
        <taxon>Apiotrichum</taxon>
    </lineage>
</organism>
<sequence>MSRPNTGSSRPLGTHSKSAVGAATNPISAMPVNAPRRSAGAVPGIARAASNLRQLGSSPTSAGPLTSLPAHLRNLSTPRIPSPLGKGTPHTSSRQSFPARTSKTTEKHVFLPEDPQLAPLPSTSGASVGIPGRPRSLSSSSVGASGLPGSLAGRGVSPYHQDERNEAEKMNKRERTEAGLPRLTAYSTAEGYRLKLLQAFLKREHGVAVVRVFDDCIYAVYHLPLLPGYGASTRIRSSPAVKSPGGVSMLERMTHAEEVGYEDEYFPIAPEDAAVAPHNPHDPSEYILSHSPPSPVPVLDSMDSVMEHHRAAAEHDIEEHMGEHVTVVDLGDRSRQDIERGQYEHDHHHEDLPRDAAETQLSDAHPTYVEHIASPDLDQGELQQQQQHSLRGLKRYPSPPGRHRRRRSRSSQNVAEAVFFSYGVSVFFGFQADEERTIMADCDAAGVWQHSMDEDDWEVDEFHYVYDNEAESPRIYNDMFTFKSRSHLFKLSLAHAIAQSTKLSIYEANMQESLELTASFPKELSMTGHLQLDRIQALKMTGRLFRLRMDVNLIGGVLDTPELFWSEASLYPLYEAINQYLEIGPRVQVLNDRLAVVGDLLEIIHDYIDQRAMHRITWIVIILIGAAIVVACGEIMARLVFHSISRDKGDFVMIRGTRALLGITKFNK</sequence>